<dbReference type="InterPro" id="IPR000073">
    <property type="entry name" value="AB_hydrolase_1"/>
</dbReference>
<dbReference type="InterPro" id="IPR029058">
    <property type="entry name" value="AB_hydrolase_fold"/>
</dbReference>
<dbReference type="EMBL" id="JABBXH010000006">
    <property type="protein sequence ID" value="NMP33144.1"/>
    <property type="molecule type" value="Genomic_DNA"/>
</dbReference>
<dbReference type="Proteomes" id="UP000568664">
    <property type="component" value="Unassembled WGS sequence"/>
</dbReference>
<evidence type="ECO:0000256" key="1">
    <source>
        <dbReference type="SAM" id="SignalP"/>
    </source>
</evidence>
<keyword evidence="1" id="KW-0732">Signal</keyword>
<comment type="caution">
    <text evidence="3">The sequence shown here is derived from an EMBL/GenBank/DDBJ whole genome shotgun (WGS) entry which is preliminary data.</text>
</comment>
<protein>
    <submittedName>
        <fullName evidence="3">Alpha/beta fold hydrolase</fullName>
    </submittedName>
</protein>
<dbReference type="PANTHER" id="PTHR12277">
    <property type="entry name" value="ALPHA/BETA HYDROLASE DOMAIN-CONTAINING PROTEIN"/>
    <property type="match status" value="1"/>
</dbReference>
<evidence type="ECO:0000259" key="2">
    <source>
        <dbReference type="Pfam" id="PF12697"/>
    </source>
</evidence>
<reference evidence="3 4" key="1">
    <citation type="submission" date="2020-04" db="EMBL/GenBank/DDBJ databases">
        <title>Thalassotalea sp. M1531, isolated from the surface of marine red alga.</title>
        <authorList>
            <person name="Pang L."/>
            <person name="Lu D.-C."/>
        </authorList>
    </citation>
    <scope>NUCLEOTIDE SEQUENCE [LARGE SCALE GENOMIC DNA]</scope>
    <source>
        <strain evidence="3 4">M1531</strain>
    </source>
</reference>
<dbReference type="Pfam" id="PF12697">
    <property type="entry name" value="Abhydrolase_6"/>
    <property type="match status" value="1"/>
</dbReference>
<dbReference type="SUPFAM" id="SSF53474">
    <property type="entry name" value="alpha/beta-Hydrolases"/>
    <property type="match status" value="1"/>
</dbReference>
<feature type="signal peptide" evidence="1">
    <location>
        <begin position="1"/>
        <end position="18"/>
    </location>
</feature>
<name>A0A7Y0LEP8_9GAMM</name>
<sequence length="298" mass="32569">MRFILLLWLLAAASSANTFTPVVDDLAKIDFSSPPSMFEATIKSHGSSLPTIMYKANGKGPHPTVVLLHGFPGNEKNLDLAQSYRRAGFNVIFFHYRGAWGAEGEYGIGNQLADTASVIQLIRDGKFPQSEFIDKNKITLVGHSLGGFNALYSGMHQKTACTLAIAPTDLGGAVANLVDIDEVLGNPYLSHPLLPLKGYSFVDAVKEAKANLTAFHLAPQMGKFKQQPLMIIQGKQDVFKAGELVIISPKDSNNLAQQAINNGAKKATYLELEGDHVFSWNRIKLAKETTHWLQQNCM</sequence>
<dbReference type="RefSeq" id="WP_169076455.1">
    <property type="nucleotide sequence ID" value="NZ_JABBXH010000006.1"/>
</dbReference>
<accession>A0A7Y0LEP8</accession>
<gene>
    <name evidence="3" type="ORF">HII17_16415</name>
</gene>
<keyword evidence="4" id="KW-1185">Reference proteome</keyword>
<dbReference type="Gene3D" id="3.40.50.1820">
    <property type="entry name" value="alpha/beta hydrolase"/>
    <property type="match status" value="1"/>
</dbReference>
<keyword evidence="3" id="KW-0378">Hydrolase</keyword>
<feature type="domain" description="AB hydrolase-1" evidence="2">
    <location>
        <begin position="65"/>
        <end position="178"/>
    </location>
</feature>
<evidence type="ECO:0000313" key="3">
    <source>
        <dbReference type="EMBL" id="NMP33144.1"/>
    </source>
</evidence>
<dbReference type="GO" id="GO:0016787">
    <property type="term" value="F:hydrolase activity"/>
    <property type="evidence" value="ECO:0007669"/>
    <property type="project" value="UniProtKB-KW"/>
</dbReference>
<feature type="chain" id="PRO_5030562489" evidence="1">
    <location>
        <begin position="19"/>
        <end position="298"/>
    </location>
</feature>
<dbReference type="AlphaFoldDB" id="A0A7Y0LEP8"/>
<proteinExistence type="predicted"/>
<organism evidence="3 4">
    <name type="scientific">Thalassotalea algicola</name>
    <dbReference type="NCBI Taxonomy" id="2716224"/>
    <lineage>
        <taxon>Bacteria</taxon>
        <taxon>Pseudomonadati</taxon>
        <taxon>Pseudomonadota</taxon>
        <taxon>Gammaproteobacteria</taxon>
        <taxon>Alteromonadales</taxon>
        <taxon>Colwelliaceae</taxon>
        <taxon>Thalassotalea</taxon>
    </lineage>
</organism>
<evidence type="ECO:0000313" key="4">
    <source>
        <dbReference type="Proteomes" id="UP000568664"/>
    </source>
</evidence>